<keyword evidence="3 9" id="KW-0436">Ligase</keyword>
<dbReference type="PANTHER" id="PTHR11922:SF2">
    <property type="entry name" value="GMP SYNTHASE [GLUTAMINE-HYDROLYZING]"/>
    <property type="match status" value="1"/>
</dbReference>
<keyword evidence="5 9" id="KW-0332">GMP biosynthesis</keyword>
<dbReference type="STRING" id="1122184.SAMN02745176_00136"/>
<dbReference type="PROSITE" id="PS51553">
    <property type="entry name" value="GMPS_ATP_PPASE"/>
    <property type="match status" value="1"/>
</dbReference>
<dbReference type="CDD" id="cd01997">
    <property type="entry name" value="GMP_synthase_C"/>
    <property type="match status" value="1"/>
</dbReference>
<dbReference type="GO" id="GO:0005524">
    <property type="term" value="F:ATP binding"/>
    <property type="evidence" value="ECO:0007669"/>
    <property type="project" value="UniProtKB-UniRule"/>
</dbReference>
<dbReference type="NCBIfam" id="TIGR00884">
    <property type="entry name" value="guaA_Cterm"/>
    <property type="match status" value="1"/>
</dbReference>
<dbReference type="GO" id="GO:0005829">
    <property type="term" value="C:cytosol"/>
    <property type="evidence" value="ECO:0007669"/>
    <property type="project" value="TreeGrafter"/>
</dbReference>
<evidence type="ECO:0000256" key="6">
    <source>
        <dbReference type="ARBA" id="ARBA00022755"/>
    </source>
</evidence>
<feature type="active site" evidence="9">
    <location>
        <position position="168"/>
    </location>
</feature>
<dbReference type="InterPro" id="IPR001674">
    <property type="entry name" value="GMP_synth_C"/>
</dbReference>
<dbReference type="UniPathway" id="UPA00189">
    <property type="reaction ID" value="UER00296"/>
</dbReference>
<evidence type="ECO:0000256" key="8">
    <source>
        <dbReference type="ARBA" id="ARBA00022962"/>
    </source>
</evidence>
<evidence type="ECO:0000256" key="7">
    <source>
        <dbReference type="ARBA" id="ARBA00022840"/>
    </source>
</evidence>
<comment type="catalytic activity">
    <reaction evidence="9">
        <text>XMP + L-glutamine + ATP + H2O = GMP + L-glutamate + AMP + diphosphate + 2 H(+)</text>
        <dbReference type="Rhea" id="RHEA:11680"/>
        <dbReference type="ChEBI" id="CHEBI:15377"/>
        <dbReference type="ChEBI" id="CHEBI:15378"/>
        <dbReference type="ChEBI" id="CHEBI:29985"/>
        <dbReference type="ChEBI" id="CHEBI:30616"/>
        <dbReference type="ChEBI" id="CHEBI:33019"/>
        <dbReference type="ChEBI" id="CHEBI:57464"/>
        <dbReference type="ChEBI" id="CHEBI:58115"/>
        <dbReference type="ChEBI" id="CHEBI:58359"/>
        <dbReference type="ChEBI" id="CHEBI:456215"/>
        <dbReference type="EC" id="6.3.5.2"/>
    </reaction>
</comment>
<proteinExistence type="inferred from homology"/>
<dbReference type="PRINTS" id="PR00099">
    <property type="entry name" value="CPSGATASE"/>
</dbReference>
<dbReference type="EC" id="6.3.5.2" evidence="9"/>
<dbReference type="NCBIfam" id="NF000848">
    <property type="entry name" value="PRK00074.1"/>
    <property type="match status" value="1"/>
</dbReference>
<dbReference type="AlphaFoldDB" id="A0A1M6AVG9"/>
<evidence type="ECO:0000256" key="10">
    <source>
        <dbReference type="PROSITE-ProRule" id="PRU00886"/>
    </source>
</evidence>
<dbReference type="Gene3D" id="3.40.50.880">
    <property type="match status" value="1"/>
</dbReference>
<evidence type="ECO:0000256" key="5">
    <source>
        <dbReference type="ARBA" id="ARBA00022749"/>
    </source>
</evidence>
<gene>
    <name evidence="9" type="primary">guaA</name>
    <name evidence="12" type="ORF">SAMN02745176_00136</name>
</gene>
<keyword evidence="6 9" id="KW-0658">Purine biosynthesis</keyword>
<feature type="binding site" evidence="10">
    <location>
        <begin position="222"/>
        <end position="228"/>
    </location>
    <ligand>
        <name>ATP</name>
        <dbReference type="ChEBI" id="CHEBI:30616"/>
    </ligand>
</feature>
<dbReference type="FunFam" id="3.40.50.880:FF:000001">
    <property type="entry name" value="GMP synthase [glutamine-hydrolyzing]"/>
    <property type="match status" value="1"/>
</dbReference>
<comment type="pathway">
    <text evidence="2 9">Purine metabolism; GMP biosynthesis; GMP from XMP (L-Gln route): step 1/1.</text>
</comment>
<dbReference type="InterPro" id="IPR017926">
    <property type="entry name" value="GATASE"/>
</dbReference>
<dbReference type="Pfam" id="PF00958">
    <property type="entry name" value="GMP_synt_C"/>
    <property type="match status" value="1"/>
</dbReference>
<dbReference type="InterPro" id="IPR029062">
    <property type="entry name" value="Class_I_gatase-like"/>
</dbReference>
<dbReference type="InterPro" id="IPR022955">
    <property type="entry name" value="GMP_synthase"/>
</dbReference>
<dbReference type="FunFam" id="3.40.50.620:FF:000001">
    <property type="entry name" value="GMP synthase [glutamine-hydrolyzing]"/>
    <property type="match status" value="1"/>
</dbReference>
<organism evidence="12 13">
    <name type="scientific">Lutispora thermophila DSM 19022</name>
    <dbReference type="NCBI Taxonomy" id="1122184"/>
    <lineage>
        <taxon>Bacteria</taxon>
        <taxon>Bacillati</taxon>
        <taxon>Bacillota</taxon>
        <taxon>Clostridia</taxon>
        <taxon>Lutisporales</taxon>
        <taxon>Lutisporaceae</taxon>
        <taxon>Lutispora</taxon>
    </lineage>
</organism>
<protein>
    <recommendedName>
        <fullName evidence="9">GMP synthase [glutamine-hydrolyzing]</fullName>
        <ecNumber evidence="9">6.3.5.2</ecNumber>
    </recommendedName>
    <alternativeName>
        <fullName evidence="9">GMP synthetase</fullName>
    </alternativeName>
    <alternativeName>
        <fullName evidence="9">Glutamine amidotransferase</fullName>
    </alternativeName>
</protein>
<feature type="domain" description="GMPS ATP-PPase" evidence="11">
    <location>
        <begin position="195"/>
        <end position="384"/>
    </location>
</feature>
<accession>A0A1M6AVG9</accession>
<dbReference type="CDD" id="cd01742">
    <property type="entry name" value="GATase1_GMP_Synthase"/>
    <property type="match status" value="1"/>
</dbReference>
<dbReference type="PRINTS" id="PR00096">
    <property type="entry name" value="GATASE"/>
</dbReference>
<feature type="active site" evidence="9">
    <location>
        <position position="170"/>
    </location>
</feature>
<dbReference type="SUPFAM" id="SSF52402">
    <property type="entry name" value="Adenine nucleotide alpha hydrolases-like"/>
    <property type="match status" value="1"/>
</dbReference>
<dbReference type="InterPro" id="IPR004739">
    <property type="entry name" value="GMP_synth_GATase"/>
</dbReference>
<dbReference type="FunFam" id="3.30.300.10:FF:000002">
    <property type="entry name" value="GMP synthase [glutamine-hydrolyzing]"/>
    <property type="match status" value="1"/>
</dbReference>
<sequence>MEKELVLILDFGGQYNQLIARRVREHNVYCEVVPYDISVEEVKRKNPQGIIFTGGPASVYEEGSPKCDPEILKLGVPVLGICYGMQLMAHLLGGKVGRADKREYGKTLVSLRESRLFKGISHEDICWMSHTCFVDVLPPGFKVAADTDSCPVAAMFDEDRKLYGVQFHPEVEHTQHGKEMLKNFLFDICKLRGTWTTGSFIDEAVAHIKEKVGNKKAICALSGGVDSSVAAVLVHKAIGNNLTCIFVDHGLLRKDEGDQVEQVFKEKFDMNLIRVNAQSRFLGKLAGVTEPERKRKIIGEEFIRVFEEEAKKLGKIDFLVQGTIYPDVIESGTKTAAVIKSHHNVGGLPEDMEFELIEPLRQLFKDEVRLVGLELGIPEDLIWRQPFPGPGLGIRVLGEVTEEKLHIVRESDAILREEIKNANLHRSIWQYFTCLPDIRSVGVMGDERTYSHTVAIRAVTSNDAMTADWARIPYEVLERISSRIVNEVEHVNRVVYDITSKPPATIEWE</sequence>
<reference evidence="12 13" key="1">
    <citation type="submission" date="2016-11" db="EMBL/GenBank/DDBJ databases">
        <authorList>
            <person name="Jaros S."/>
            <person name="Januszkiewicz K."/>
            <person name="Wedrychowicz H."/>
        </authorList>
    </citation>
    <scope>NUCLEOTIDE SEQUENCE [LARGE SCALE GENOMIC DNA]</scope>
    <source>
        <strain evidence="12 13">DSM 19022</strain>
    </source>
</reference>
<dbReference type="Pfam" id="PF02540">
    <property type="entry name" value="NAD_synthase"/>
    <property type="match status" value="1"/>
</dbReference>
<dbReference type="Pfam" id="PF00117">
    <property type="entry name" value="GATase"/>
    <property type="match status" value="1"/>
</dbReference>
<keyword evidence="4 9" id="KW-0547">Nucleotide-binding</keyword>
<dbReference type="GO" id="GO:0003921">
    <property type="term" value="F:GMP synthase activity"/>
    <property type="evidence" value="ECO:0007669"/>
    <property type="project" value="InterPro"/>
</dbReference>
<evidence type="ECO:0000256" key="1">
    <source>
        <dbReference type="ARBA" id="ARBA00002332"/>
    </source>
</evidence>
<dbReference type="SUPFAM" id="SSF52317">
    <property type="entry name" value="Class I glutamine amidotransferase-like"/>
    <property type="match status" value="1"/>
</dbReference>
<dbReference type="Gene3D" id="3.30.300.10">
    <property type="match status" value="1"/>
</dbReference>
<dbReference type="InterPro" id="IPR014729">
    <property type="entry name" value="Rossmann-like_a/b/a_fold"/>
</dbReference>
<keyword evidence="8 9" id="KW-0315">Glutamine amidotransferase</keyword>
<dbReference type="PANTHER" id="PTHR11922">
    <property type="entry name" value="GMP SYNTHASE-RELATED"/>
    <property type="match status" value="1"/>
</dbReference>
<evidence type="ECO:0000256" key="4">
    <source>
        <dbReference type="ARBA" id="ARBA00022741"/>
    </source>
</evidence>
<name>A0A1M6AVG9_9FIRM</name>
<feature type="active site" description="Nucleophile" evidence="9">
    <location>
        <position position="82"/>
    </location>
</feature>
<comment type="function">
    <text evidence="1 9">Catalyzes the synthesis of GMP from XMP.</text>
</comment>
<evidence type="ECO:0000313" key="13">
    <source>
        <dbReference type="Proteomes" id="UP000184442"/>
    </source>
</evidence>
<dbReference type="HAMAP" id="MF_00344">
    <property type="entry name" value="GMP_synthase"/>
    <property type="match status" value="1"/>
</dbReference>
<dbReference type="Gene3D" id="3.40.50.620">
    <property type="entry name" value="HUPs"/>
    <property type="match status" value="1"/>
</dbReference>
<keyword evidence="7 9" id="KW-0067">ATP-binding</keyword>
<evidence type="ECO:0000256" key="9">
    <source>
        <dbReference type="HAMAP-Rule" id="MF_00344"/>
    </source>
</evidence>
<comment type="subunit">
    <text evidence="9">Homodimer.</text>
</comment>
<dbReference type="PROSITE" id="PS51273">
    <property type="entry name" value="GATASE_TYPE_1"/>
    <property type="match status" value="1"/>
</dbReference>
<keyword evidence="13" id="KW-1185">Reference proteome</keyword>
<evidence type="ECO:0000256" key="2">
    <source>
        <dbReference type="ARBA" id="ARBA00005153"/>
    </source>
</evidence>
<dbReference type="RefSeq" id="WP_073023459.1">
    <property type="nucleotide sequence ID" value="NZ_FQZS01000003.1"/>
</dbReference>
<evidence type="ECO:0000256" key="3">
    <source>
        <dbReference type="ARBA" id="ARBA00022598"/>
    </source>
</evidence>
<dbReference type="InterPro" id="IPR022310">
    <property type="entry name" value="NAD/GMP_synthase"/>
</dbReference>
<dbReference type="Proteomes" id="UP000184442">
    <property type="component" value="Unassembled WGS sequence"/>
</dbReference>
<evidence type="ECO:0000259" key="11">
    <source>
        <dbReference type="PROSITE" id="PS51553"/>
    </source>
</evidence>
<evidence type="ECO:0000313" key="12">
    <source>
        <dbReference type="EMBL" id="SHI40466.1"/>
    </source>
</evidence>
<dbReference type="OrthoDB" id="9802219at2"/>
<dbReference type="NCBIfam" id="TIGR00888">
    <property type="entry name" value="guaA_Nterm"/>
    <property type="match status" value="1"/>
</dbReference>
<dbReference type="EMBL" id="FQZS01000003">
    <property type="protein sequence ID" value="SHI40466.1"/>
    <property type="molecule type" value="Genomic_DNA"/>
</dbReference>
<dbReference type="InterPro" id="IPR025777">
    <property type="entry name" value="GMPS_ATP_PPase_dom"/>
</dbReference>